<dbReference type="PANTHER" id="PTHR12526">
    <property type="entry name" value="GLYCOSYLTRANSFERASE"/>
    <property type="match status" value="1"/>
</dbReference>
<name>A0A4S4ABE2_9RHOO</name>
<dbReference type="EMBL" id="SSOD01000021">
    <property type="protein sequence ID" value="THF56255.1"/>
    <property type="molecule type" value="Genomic_DNA"/>
</dbReference>
<dbReference type="InterPro" id="IPR001296">
    <property type="entry name" value="Glyco_trans_1"/>
</dbReference>
<evidence type="ECO:0000313" key="3">
    <source>
        <dbReference type="Proteomes" id="UP000307956"/>
    </source>
</evidence>
<dbReference type="Gene3D" id="3.40.50.2000">
    <property type="entry name" value="Glycogen Phosphorylase B"/>
    <property type="match status" value="2"/>
</dbReference>
<dbReference type="PANTHER" id="PTHR12526:SF638">
    <property type="entry name" value="SPORE COAT PROTEIN SA"/>
    <property type="match status" value="1"/>
</dbReference>
<organism evidence="2 3">
    <name type="scientific">Pseudothauera rhizosphaerae</name>
    <dbReference type="NCBI Taxonomy" id="2565932"/>
    <lineage>
        <taxon>Bacteria</taxon>
        <taxon>Pseudomonadati</taxon>
        <taxon>Pseudomonadota</taxon>
        <taxon>Betaproteobacteria</taxon>
        <taxon>Rhodocyclales</taxon>
        <taxon>Zoogloeaceae</taxon>
        <taxon>Pseudothauera</taxon>
    </lineage>
</organism>
<proteinExistence type="predicted"/>
<dbReference type="Pfam" id="PF00534">
    <property type="entry name" value="Glycos_transf_1"/>
    <property type="match status" value="1"/>
</dbReference>
<reference evidence="2 3" key="1">
    <citation type="submission" date="2019-04" db="EMBL/GenBank/DDBJ databases">
        <title>Azoarcus rhizosphaerae sp. nov. isolated from rhizosphere of Ficus religiosa.</title>
        <authorList>
            <person name="Lin S.-Y."/>
            <person name="Hameed A."/>
            <person name="Hsu Y.-H."/>
            <person name="Young C.-C."/>
        </authorList>
    </citation>
    <scope>NUCLEOTIDE SEQUENCE [LARGE SCALE GENOMIC DNA]</scope>
    <source>
        <strain evidence="2 3">CC-YHH848</strain>
    </source>
</reference>
<dbReference type="GO" id="GO:0016757">
    <property type="term" value="F:glycosyltransferase activity"/>
    <property type="evidence" value="ECO:0007669"/>
    <property type="project" value="InterPro"/>
</dbReference>
<dbReference type="SUPFAM" id="SSF53756">
    <property type="entry name" value="UDP-Glycosyltransferase/glycogen phosphorylase"/>
    <property type="match status" value="1"/>
</dbReference>
<keyword evidence="3" id="KW-1185">Reference proteome</keyword>
<dbReference type="OrthoDB" id="267270at2"/>
<dbReference type="AlphaFoldDB" id="A0A4S4ABE2"/>
<gene>
    <name evidence="2" type="ORF">E6O51_19505</name>
</gene>
<dbReference type="Proteomes" id="UP000307956">
    <property type="component" value="Unassembled WGS sequence"/>
</dbReference>
<evidence type="ECO:0000313" key="2">
    <source>
        <dbReference type="EMBL" id="THF56255.1"/>
    </source>
</evidence>
<protein>
    <submittedName>
        <fullName evidence="2">Glycosyltransferase family 4 protein</fullName>
    </submittedName>
</protein>
<sequence>MAATSYPSDPSDWKGRFIHDLAARLDTTGRVQLDLWAPPGDLPGMVNSANSPGDTRWLRSLLDNGGIAHLLRRRPVAGLLRARGILARLRAACGRTPADIYHVHWMQLALGLPRDGKPAYVSVLGSDFGLLRLPGMTSLLRHAFRGRPTLLAPNTGWMSTELQARFGDVARIVPNPFGVDPAWFELQRAPSVPNKWLVVSRITRNKLGDLFDWGAGLFGNGRDLVLLGPMQETLALPPWIEAKGATNPAELRGQWFPQAAGMLTLSRHDEGRPQVLIEAMAAGMPVIASRIAAHTDLIRHGETGWIVDSQKELCEALLQAEDEETAARIGGAAREWVRERIGTWEDWARRCVDGYEMLLERAVPHGT</sequence>
<comment type="caution">
    <text evidence="2">The sequence shown here is derived from an EMBL/GenBank/DDBJ whole genome shotgun (WGS) entry which is preliminary data.</text>
</comment>
<feature type="domain" description="Glycosyl transferase family 1" evidence="1">
    <location>
        <begin position="260"/>
        <end position="336"/>
    </location>
</feature>
<evidence type="ECO:0000259" key="1">
    <source>
        <dbReference type="Pfam" id="PF00534"/>
    </source>
</evidence>
<keyword evidence="2" id="KW-0808">Transferase</keyword>
<dbReference type="CDD" id="cd03801">
    <property type="entry name" value="GT4_PimA-like"/>
    <property type="match status" value="1"/>
</dbReference>
<accession>A0A4S4ABE2</accession>